<feature type="transmembrane region" description="Helical" evidence="7">
    <location>
        <begin position="145"/>
        <end position="169"/>
    </location>
</feature>
<dbReference type="InterPro" id="IPR009613">
    <property type="entry name" value="LMF"/>
</dbReference>
<name>A0A6M1T5P7_9BACT</name>
<reference evidence="10 11" key="1">
    <citation type="submission" date="2020-02" db="EMBL/GenBank/DDBJ databases">
        <title>Aliifodinibius halophilus 2W32, complete genome.</title>
        <authorList>
            <person name="Li Y."/>
            <person name="Wu S."/>
        </authorList>
    </citation>
    <scope>NUCLEOTIDE SEQUENCE [LARGE SCALE GENOMIC DNA]</scope>
    <source>
        <strain evidence="10 11">2W32</strain>
    </source>
</reference>
<keyword evidence="4" id="KW-0256">Endoplasmic reticulum</keyword>
<evidence type="ECO:0000313" key="10">
    <source>
        <dbReference type="EMBL" id="NGP87973.1"/>
    </source>
</evidence>
<evidence type="ECO:0000256" key="1">
    <source>
        <dbReference type="ARBA" id="ARBA00004477"/>
    </source>
</evidence>
<dbReference type="InterPro" id="IPR057433">
    <property type="entry name" value="LMF1/2_C"/>
</dbReference>
<dbReference type="Pfam" id="PF25179">
    <property type="entry name" value="LMF1_C"/>
    <property type="match status" value="1"/>
</dbReference>
<feature type="transmembrane region" description="Helical" evidence="7">
    <location>
        <begin position="289"/>
        <end position="310"/>
    </location>
</feature>
<evidence type="ECO:0000256" key="3">
    <source>
        <dbReference type="ARBA" id="ARBA00022692"/>
    </source>
</evidence>
<evidence type="ECO:0000256" key="7">
    <source>
        <dbReference type="SAM" id="Phobius"/>
    </source>
</evidence>
<comment type="subcellular location">
    <subcellularLocation>
        <location evidence="1">Endoplasmic reticulum membrane</location>
        <topology evidence="1">Multi-pass membrane protein</topology>
    </subcellularLocation>
</comment>
<dbReference type="PANTHER" id="PTHR14463">
    <property type="entry name" value="LIPASE MATURATION FACTOR"/>
    <property type="match status" value="1"/>
</dbReference>
<accession>A0A6M1T5P7</accession>
<proteinExistence type="inferred from homology"/>
<feature type="domain" description="Lipase maturation factor 1/2 C-terminal" evidence="9">
    <location>
        <begin position="329"/>
        <end position="469"/>
    </location>
</feature>
<organism evidence="10 11">
    <name type="scientific">Fodinibius halophilus</name>
    <dbReference type="NCBI Taxonomy" id="1736908"/>
    <lineage>
        <taxon>Bacteria</taxon>
        <taxon>Pseudomonadati</taxon>
        <taxon>Balneolota</taxon>
        <taxon>Balneolia</taxon>
        <taxon>Balneolales</taxon>
        <taxon>Balneolaceae</taxon>
        <taxon>Fodinibius</taxon>
    </lineage>
</organism>
<keyword evidence="11" id="KW-1185">Reference proteome</keyword>
<keyword evidence="6 7" id="KW-0472">Membrane</keyword>
<evidence type="ECO:0000256" key="5">
    <source>
        <dbReference type="ARBA" id="ARBA00022989"/>
    </source>
</evidence>
<dbReference type="AlphaFoldDB" id="A0A6M1T5P7"/>
<comment type="similarity">
    <text evidence="2">Belongs to the lipase maturation factor family.</text>
</comment>
<feature type="transmembrane region" description="Helical" evidence="7">
    <location>
        <begin position="255"/>
        <end position="277"/>
    </location>
</feature>
<evidence type="ECO:0000259" key="8">
    <source>
        <dbReference type="Pfam" id="PF06762"/>
    </source>
</evidence>
<comment type="caution">
    <text evidence="10">The sequence shown here is derived from an EMBL/GenBank/DDBJ whole genome shotgun (WGS) entry which is preliminary data.</text>
</comment>
<feature type="transmembrane region" description="Helical" evidence="7">
    <location>
        <begin position="21"/>
        <end position="40"/>
    </location>
</feature>
<evidence type="ECO:0000313" key="11">
    <source>
        <dbReference type="Proteomes" id="UP000479132"/>
    </source>
</evidence>
<evidence type="ECO:0000256" key="4">
    <source>
        <dbReference type="ARBA" id="ARBA00022824"/>
    </source>
</evidence>
<evidence type="ECO:0000256" key="2">
    <source>
        <dbReference type="ARBA" id="ARBA00005512"/>
    </source>
</evidence>
<feature type="transmembrane region" description="Helical" evidence="7">
    <location>
        <begin position="103"/>
        <end position="125"/>
    </location>
</feature>
<keyword evidence="3 7" id="KW-0812">Transmembrane</keyword>
<sequence>MLEGVYQSKYWLSRLIIQRGIGLMYVIAFVVAINQFRPLLGENGLLPVPSFIERISFKRSPSIFHWHYSDTFFAIIAWIGLGLSLLAVTGISDSSPIWLSVSVWLLLWGLYLSIVNVGQLFYGFGWESLLLEASFYAIFLGPLHYQTPFLMILMIRWLLLRVEFGAGLIKMRGDKCWRKLTCLNYHHETQPMPNPLSRFFHLLPESYHKIETLFNHIVQLGAVWLLFLPQPFASIGAGMIILSQGYLILSGNYAWLNWMTLILAFSGISDSYLQYLFPLQIPQSIVTPTYFQLIIIGLAIIVAYMSIAPIKNMISPHQRMNASFNPLHLVNTYGAFGTVTKARYEIIIEGTTETNITHDTEWKEYKFKGKPGAPRKMPSQFAPYHLRLDWQIWFAAMSSLKSNPWLIRLIIKLLQNDQLTTKLLAHNPFDKRPPTYIRARLFKYEFTNHEEFKNDHRWWKREFERTYMPPRSLNQLQVFKL</sequence>
<evidence type="ECO:0000259" key="9">
    <source>
        <dbReference type="Pfam" id="PF25179"/>
    </source>
</evidence>
<feature type="transmembrane region" description="Helical" evidence="7">
    <location>
        <begin position="71"/>
        <end position="91"/>
    </location>
</feature>
<evidence type="ECO:0000256" key="6">
    <source>
        <dbReference type="ARBA" id="ARBA00023136"/>
    </source>
</evidence>
<dbReference type="PANTHER" id="PTHR14463:SF10">
    <property type="entry name" value="LIPASE MATURATION FACTOR 1"/>
    <property type="match status" value="1"/>
</dbReference>
<protein>
    <submittedName>
        <fullName evidence="10">Lipase maturation factor family protein</fullName>
    </submittedName>
</protein>
<dbReference type="Proteomes" id="UP000479132">
    <property type="component" value="Unassembled WGS sequence"/>
</dbReference>
<keyword evidence="5 7" id="KW-1133">Transmembrane helix</keyword>
<dbReference type="Pfam" id="PF06762">
    <property type="entry name" value="LMF1"/>
    <property type="match status" value="1"/>
</dbReference>
<gene>
    <name evidence="10" type="ORF">G3569_06380</name>
</gene>
<dbReference type="InterPro" id="IPR057434">
    <property type="entry name" value="LMF1/2_N"/>
</dbReference>
<dbReference type="EMBL" id="JAALLS010000006">
    <property type="protein sequence ID" value="NGP87973.1"/>
    <property type="molecule type" value="Genomic_DNA"/>
</dbReference>
<dbReference type="GO" id="GO:0051604">
    <property type="term" value="P:protein maturation"/>
    <property type="evidence" value="ECO:0007669"/>
    <property type="project" value="InterPro"/>
</dbReference>
<feature type="domain" description="Lipase maturation factor 1/2 N-terminal" evidence="8">
    <location>
        <begin position="122"/>
        <end position="273"/>
    </location>
</feature>
<dbReference type="RefSeq" id="WP_165267230.1">
    <property type="nucleotide sequence ID" value="NZ_JAALLS010000006.1"/>
</dbReference>